<evidence type="ECO:0000313" key="12">
    <source>
        <dbReference type="EMBL" id="NYI68932.1"/>
    </source>
</evidence>
<evidence type="ECO:0000256" key="9">
    <source>
        <dbReference type="ARBA" id="ARBA00031501"/>
    </source>
</evidence>
<reference evidence="12 13" key="1">
    <citation type="submission" date="2020-07" db="EMBL/GenBank/DDBJ databases">
        <title>Sequencing the genomes of 1000 actinobacteria strains.</title>
        <authorList>
            <person name="Klenk H.-P."/>
        </authorList>
    </citation>
    <scope>NUCLEOTIDE SEQUENCE [LARGE SCALE GENOMIC DNA]</scope>
    <source>
        <strain evidence="12 13">DSM 26341</strain>
    </source>
</reference>
<evidence type="ECO:0000256" key="7">
    <source>
        <dbReference type="ARBA" id="ARBA00023277"/>
    </source>
</evidence>
<keyword evidence="5 12" id="KW-0328">Glycosyltransferase</keyword>
<keyword evidence="13" id="KW-1185">Reference proteome</keyword>
<dbReference type="AlphaFoldDB" id="A0A7Z0IJ13"/>
<dbReference type="Pfam" id="PF21226">
    <property type="entry name" value="MalQ_N"/>
    <property type="match status" value="1"/>
</dbReference>
<dbReference type="GO" id="GO:0004134">
    <property type="term" value="F:4-alpha-glucanotransferase activity"/>
    <property type="evidence" value="ECO:0007669"/>
    <property type="project" value="UniProtKB-EC"/>
</dbReference>
<dbReference type="InterPro" id="IPR003385">
    <property type="entry name" value="Glyco_hydro_77"/>
</dbReference>
<dbReference type="EMBL" id="JACBZP010000001">
    <property type="protein sequence ID" value="NYI68932.1"/>
    <property type="molecule type" value="Genomic_DNA"/>
</dbReference>
<feature type="compositionally biased region" description="Gly residues" evidence="10">
    <location>
        <begin position="405"/>
        <end position="418"/>
    </location>
</feature>
<evidence type="ECO:0000259" key="11">
    <source>
        <dbReference type="Pfam" id="PF21226"/>
    </source>
</evidence>
<dbReference type="InterPro" id="IPR017853">
    <property type="entry name" value="GH"/>
</dbReference>
<dbReference type="PANTHER" id="PTHR32438:SF5">
    <property type="entry name" value="4-ALPHA-GLUCANOTRANSFERASE DPE1, CHLOROPLASTIC_AMYLOPLASTIC"/>
    <property type="match status" value="1"/>
</dbReference>
<sequence>MNLTESAARYGVSTLAEGRAVPQSTLRAVIDACQTGTEARSAPAAVVTRQGRDSVIRVGPAPSGTTVTAAVTLEGGDVRTLTTALDGEDVAIRVPAGLPAGYHDVDVVAGEMSSRVLLIVAPDVLETPERIGSRRLWGYDFVPGSVRSDLSWGVGDFADMAEFAGIAASQGASFLAATPLHAPAPATPTEASPYVPSTREFLNPLLIRVEDIREVAYMPAATRALIDWEAADQRAADTSASPVDLEEAWEAKKNALSLVFAHPRSPARQASLEKFVRRGGPALDSFCRWCAACEYFGPDDAKWPAVVRSGSTDDGAWDDAFADNETLDDFRRHAGRRREFYAWLQWIADGQLTAAADAARMPADAADGEPVGLVASTVVSASLGAADAWRYRSHLANGVRAEIGPDGGNEGSDGGSGGDLPTLTPAGLRDVAFAPVIDAVRASLRHAGGLRLDRPTELFRAWWVPDGSDRSDGAFIAMDADELIGIVVLEAQRAGAVVMTGDSAGLTDQERKQLTSRGIAVGRTVWDGATNGTLAPADTWPADAVATVRPHGLVPTSAFLSGEHLESGAADAEERRMAHEKLRSAAVATLRQSKLIDPGSTEREILEGLYAFAAATPARFVSVDIADAVGDRRLEAGGAPNRDWRLPLADGAGRAVTLGRFVVNPRAADLAGKLGAAR</sequence>
<protein>
    <recommendedName>
        <fullName evidence="4">4-alpha-glucanotransferase</fullName>
        <ecNumber evidence="3">2.4.1.25</ecNumber>
    </recommendedName>
    <alternativeName>
        <fullName evidence="8">Amylomaltase</fullName>
    </alternativeName>
    <alternativeName>
        <fullName evidence="9">Disproportionating enzyme</fullName>
    </alternativeName>
</protein>
<organism evidence="12 13">
    <name type="scientific">Spelaeicoccus albus</name>
    <dbReference type="NCBI Taxonomy" id="1280376"/>
    <lineage>
        <taxon>Bacteria</taxon>
        <taxon>Bacillati</taxon>
        <taxon>Actinomycetota</taxon>
        <taxon>Actinomycetes</taxon>
        <taxon>Micrococcales</taxon>
        <taxon>Brevibacteriaceae</taxon>
        <taxon>Spelaeicoccus</taxon>
    </lineage>
</organism>
<comment type="similarity">
    <text evidence="2">Belongs to the disproportionating enzyme family.</text>
</comment>
<dbReference type="Gene3D" id="3.20.20.80">
    <property type="entry name" value="Glycosidases"/>
    <property type="match status" value="1"/>
</dbReference>
<evidence type="ECO:0000313" key="13">
    <source>
        <dbReference type="Proteomes" id="UP000539111"/>
    </source>
</evidence>
<dbReference type="SUPFAM" id="SSF51445">
    <property type="entry name" value="(Trans)glycosidases"/>
    <property type="match status" value="1"/>
</dbReference>
<evidence type="ECO:0000256" key="10">
    <source>
        <dbReference type="SAM" id="MobiDB-lite"/>
    </source>
</evidence>
<gene>
    <name evidence="12" type="ORF">BJY26_003238</name>
</gene>
<evidence type="ECO:0000256" key="6">
    <source>
        <dbReference type="ARBA" id="ARBA00022679"/>
    </source>
</evidence>
<feature type="region of interest" description="Disordered" evidence="10">
    <location>
        <begin position="402"/>
        <end position="421"/>
    </location>
</feature>
<evidence type="ECO:0000256" key="1">
    <source>
        <dbReference type="ARBA" id="ARBA00000439"/>
    </source>
</evidence>
<evidence type="ECO:0000256" key="4">
    <source>
        <dbReference type="ARBA" id="ARBA00020295"/>
    </source>
</evidence>
<keyword evidence="7" id="KW-0119">Carbohydrate metabolism</keyword>
<dbReference type="PANTHER" id="PTHR32438">
    <property type="entry name" value="4-ALPHA-GLUCANOTRANSFERASE DPE1, CHLOROPLASTIC/AMYLOPLASTIC"/>
    <property type="match status" value="1"/>
</dbReference>
<evidence type="ECO:0000256" key="2">
    <source>
        <dbReference type="ARBA" id="ARBA00005684"/>
    </source>
</evidence>
<comment type="catalytic activity">
    <reaction evidence="1">
        <text>Transfers a segment of a (1-&gt;4)-alpha-D-glucan to a new position in an acceptor, which may be glucose or a (1-&gt;4)-alpha-D-glucan.</text>
        <dbReference type="EC" id="2.4.1.25"/>
    </reaction>
</comment>
<keyword evidence="6 12" id="KW-0808">Transferase</keyword>
<proteinExistence type="inferred from homology"/>
<dbReference type="EC" id="2.4.1.25" evidence="3"/>
<dbReference type="InterPro" id="IPR048458">
    <property type="entry name" value="MalQ_N"/>
</dbReference>
<name>A0A7Z0IJ13_9MICO</name>
<evidence type="ECO:0000256" key="3">
    <source>
        <dbReference type="ARBA" id="ARBA00012560"/>
    </source>
</evidence>
<dbReference type="GO" id="GO:0005975">
    <property type="term" value="P:carbohydrate metabolic process"/>
    <property type="evidence" value="ECO:0007669"/>
    <property type="project" value="InterPro"/>
</dbReference>
<dbReference type="Pfam" id="PF02446">
    <property type="entry name" value="Glyco_hydro_77"/>
    <property type="match status" value="1"/>
</dbReference>
<evidence type="ECO:0000256" key="5">
    <source>
        <dbReference type="ARBA" id="ARBA00022676"/>
    </source>
</evidence>
<feature type="domain" description="MalQ N-terminal beta-sandwich" evidence="11">
    <location>
        <begin position="43"/>
        <end position="122"/>
    </location>
</feature>
<accession>A0A7Z0IJ13</accession>
<dbReference type="Proteomes" id="UP000539111">
    <property type="component" value="Unassembled WGS sequence"/>
</dbReference>
<evidence type="ECO:0000256" key="8">
    <source>
        <dbReference type="ARBA" id="ARBA00031423"/>
    </source>
</evidence>
<comment type="caution">
    <text evidence="12">The sequence shown here is derived from an EMBL/GenBank/DDBJ whole genome shotgun (WGS) entry which is preliminary data.</text>
</comment>